<dbReference type="Pfam" id="PF01172">
    <property type="entry name" value="SBDS_N"/>
    <property type="match status" value="1"/>
</dbReference>
<dbReference type="AlphaFoldDB" id="A0A1J7ISI8"/>
<dbReference type="FunCoup" id="A0A1J7ISI8">
    <property type="interactions" value="153"/>
</dbReference>
<dbReference type="OrthoDB" id="2567806at2759"/>
<dbReference type="SUPFAM" id="SSF89895">
    <property type="entry name" value="FYSH domain"/>
    <property type="match status" value="1"/>
</dbReference>
<evidence type="ECO:0000259" key="2">
    <source>
        <dbReference type="Pfam" id="PF01172"/>
    </source>
</evidence>
<sequence>MARGGALMARVHYKGTNDDFFVFLDSVEDFKKWLTDSSIPLAQVVNTFKIFCTHKHGNQGLYDCASNADLDNEFGTHKDVEVIEKILRQGVLTEGHMAERSASRNDANGGWTSGIGNQGGAHQ</sequence>
<name>A0A1J7ISI8_9PEZI</name>
<keyword evidence="4" id="KW-1185">Reference proteome</keyword>
<dbReference type="InterPro" id="IPR019783">
    <property type="entry name" value="SDO1/SBDS_N"/>
</dbReference>
<gene>
    <name evidence="3" type="ORF">CONLIGDRAFT_630440</name>
</gene>
<dbReference type="Gene3D" id="3.30.1250.10">
    <property type="entry name" value="Ribosome maturation protein SBDS, N-terminal domain"/>
    <property type="match status" value="1"/>
</dbReference>
<dbReference type="InParanoid" id="A0A1J7ISI8"/>
<proteinExistence type="predicted"/>
<evidence type="ECO:0000313" key="3">
    <source>
        <dbReference type="EMBL" id="OIW30454.1"/>
    </source>
</evidence>
<feature type="region of interest" description="Disordered" evidence="1">
    <location>
        <begin position="97"/>
        <end position="123"/>
    </location>
</feature>
<dbReference type="STRING" id="1408157.A0A1J7ISI8"/>
<dbReference type="EMBL" id="KV875096">
    <property type="protein sequence ID" value="OIW30454.1"/>
    <property type="molecule type" value="Genomic_DNA"/>
</dbReference>
<protein>
    <submittedName>
        <fullName evidence="3">DUF1960-domain-containing protein</fullName>
    </submittedName>
</protein>
<feature type="compositionally biased region" description="Gly residues" evidence="1">
    <location>
        <begin position="111"/>
        <end position="123"/>
    </location>
</feature>
<reference evidence="3 4" key="1">
    <citation type="submission" date="2016-10" db="EMBL/GenBank/DDBJ databases">
        <title>Draft genome sequence of Coniochaeta ligniaria NRRL30616, a lignocellulolytic fungus for bioabatement of inhibitors in plant biomass hydrolysates.</title>
        <authorList>
            <consortium name="DOE Joint Genome Institute"/>
            <person name="Jimenez D.J."/>
            <person name="Hector R.E."/>
            <person name="Riley R."/>
            <person name="Sun H."/>
            <person name="Grigoriev I.V."/>
            <person name="Van Elsas J.D."/>
            <person name="Nichols N.N."/>
        </authorList>
    </citation>
    <scope>NUCLEOTIDE SEQUENCE [LARGE SCALE GENOMIC DNA]</scope>
    <source>
        <strain evidence="3 4">NRRL 30616</strain>
    </source>
</reference>
<organism evidence="3 4">
    <name type="scientific">Coniochaeta ligniaria NRRL 30616</name>
    <dbReference type="NCBI Taxonomy" id="1408157"/>
    <lineage>
        <taxon>Eukaryota</taxon>
        <taxon>Fungi</taxon>
        <taxon>Dikarya</taxon>
        <taxon>Ascomycota</taxon>
        <taxon>Pezizomycotina</taxon>
        <taxon>Sordariomycetes</taxon>
        <taxon>Sordariomycetidae</taxon>
        <taxon>Coniochaetales</taxon>
        <taxon>Coniochaetaceae</taxon>
        <taxon>Coniochaeta</taxon>
    </lineage>
</organism>
<dbReference type="Proteomes" id="UP000182658">
    <property type="component" value="Unassembled WGS sequence"/>
</dbReference>
<feature type="domain" description="Ribosome maturation protein SDO1/SBDS N-terminal" evidence="2">
    <location>
        <begin position="9"/>
        <end position="98"/>
    </location>
</feature>
<accession>A0A1J7ISI8</accession>
<evidence type="ECO:0000313" key="4">
    <source>
        <dbReference type="Proteomes" id="UP000182658"/>
    </source>
</evidence>
<dbReference type="InterPro" id="IPR036786">
    <property type="entry name" value="Ribosome_mat_SBDS_N_sf"/>
</dbReference>
<evidence type="ECO:0000256" key="1">
    <source>
        <dbReference type="SAM" id="MobiDB-lite"/>
    </source>
</evidence>